<feature type="region of interest" description="Disordered" evidence="7">
    <location>
        <begin position="234"/>
        <end position="255"/>
    </location>
</feature>
<dbReference type="Proteomes" id="UP000095280">
    <property type="component" value="Unplaced"/>
</dbReference>
<comment type="subcellular location">
    <subcellularLocation>
        <location evidence="1">Membrane</location>
        <topology evidence="1">Multi-pass membrane protein</topology>
    </subcellularLocation>
</comment>
<proteinExistence type="predicted"/>
<feature type="transmembrane region" description="Helical" evidence="8">
    <location>
        <begin position="160"/>
        <end position="185"/>
    </location>
</feature>
<dbReference type="PROSITE" id="PS50267">
    <property type="entry name" value="NA_NEUROTRAN_SYMP_3"/>
    <property type="match status" value="1"/>
</dbReference>
<evidence type="ECO:0000313" key="10">
    <source>
        <dbReference type="WBParaSite" id="maker-unitig_29441-snap-gene-0.4-mRNA-1"/>
    </source>
</evidence>
<protein>
    <submittedName>
        <fullName evidence="10">Aa_trans domain-containing protein</fullName>
    </submittedName>
</protein>
<evidence type="ECO:0000256" key="4">
    <source>
        <dbReference type="ARBA" id="ARBA00022989"/>
    </source>
</evidence>
<dbReference type="Pfam" id="PF00209">
    <property type="entry name" value="SNF"/>
    <property type="match status" value="1"/>
</dbReference>
<dbReference type="PANTHER" id="PTHR11616">
    <property type="entry name" value="SODIUM/CHLORIDE DEPENDENT TRANSPORTER"/>
    <property type="match status" value="1"/>
</dbReference>
<feature type="binding site" evidence="6">
    <location>
        <position position="172"/>
    </location>
    <ligand>
        <name>Na(+)</name>
        <dbReference type="ChEBI" id="CHEBI:29101"/>
        <label>1</label>
    </ligand>
</feature>
<dbReference type="GO" id="GO:0005283">
    <property type="term" value="F:amino acid:sodium symporter activity"/>
    <property type="evidence" value="ECO:0007669"/>
    <property type="project" value="TreeGrafter"/>
</dbReference>
<keyword evidence="4 8" id="KW-1133">Transmembrane helix</keyword>
<evidence type="ECO:0000256" key="1">
    <source>
        <dbReference type="ARBA" id="ARBA00004141"/>
    </source>
</evidence>
<evidence type="ECO:0000256" key="6">
    <source>
        <dbReference type="PIRSR" id="PIRSR600175-1"/>
    </source>
</evidence>
<evidence type="ECO:0000256" key="8">
    <source>
        <dbReference type="SAM" id="Phobius"/>
    </source>
</evidence>
<sequence length="295" mass="31893">MLLAWEMFGDFPTCVTRHRLVDDLSSHFCGSIYYNMLIAWTMFYFWQSISSVTGDLPGPPACCQQRQLGDGVFGGAMRPFPGNDTPTVPPCRHSTTKRETLNSTNTSLLHNFLGSVPAPKTSSDEYFHDSLLVSLATAPRAGLAFILYPDIVTSMPVSPLWAALFFGMLLTLGFGTMIANVNTLVTSVCDNWSRHLKASANGRSLCSAPSACWPLSVACPAQLGWGREMGKKVRRRSRVGNEDMNGDGLPFETSQQPLTSSVLQSVSGVSNNGANIGASTDSRFLRILRGGGVNA</sequence>
<keyword evidence="6" id="KW-0915">Sodium</keyword>
<accession>A0A1I8FDY8</accession>
<evidence type="ECO:0000256" key="3">
    <source>
        <dbReference type="ARBA" id="ARBA00022692"/>
    </source>
</evidence>
<feature type="transmembrane region" description="Helical" evidence="8">
    <location>
        <begin position="25"/>
        <end position="46"/>
    </location>
</feature>
<keyword evidence="5 8" id="KW-0472">Membrane</keyword>
<reference evidence="10" key="1">
    <citation type="submission" date="2016-11" db="UniProtKB">
        <authorList>
            <consortium name="WormBaseParasite"/>
        </authorList>
    </citation>
    <scope>IDENTIFICATION</scope>
</reference>
<evidence type="ECO:0000256" key="5">
    <source>
        <dbReference type="ARBA" id="ARBA00023136"/>
    </source>
</evidence>
<evidence type="ECO:0000313" key="9">
    <source>
        <dbReference type="Proteomes" id="UP000095280"/>
    </source>
</evidence>
<evidence type="ECO:0000256" key="7">
    <source>
        <dbReference type="SAM" id="MobiDB-lite"/>
    </source>
</evidence>
<feature type="transmembrane region" description="Helical" evidence="8">
    <location>
        <begin position="130"/>
        <end position="148"/>
    </location>
</feature>
<keyword evidence="6" id="KW-0479">Metal-binding</keyword>
<name>A0A1I8FDY8_9PLAT</name>
<dbReference type="SUPFAM" id="SSF161070">
    <property type="entry name" value="SNF-like"/>
    <property type="match status" value="1"/>
</dbReference>
<keyword evidence="9" id="KW-1185">Reference proteome</keyword>
<dbReference type="GO" id="GO:0089718">
    <property type="term" value="P:amino acid import across plasma membrane"/>
    <property type="evidence" value="ECO:0007669"/>
    <property type="project" value="TreeGrafter"/>
</dbReference>
<dbReference type="InterPro" id="IPR037272">
    <property type="entry name" value="SNS_sf"/>
</dbReference>
<dbReference type="GO" id="GO:0005886">
    <property type="term" value="C:plasma membrane"/>
    <property type="evidence" value="ECO:0007669"/>
    <property type="project" value="TreeGrafter"/>
</dbReference>
<evidence type="ECO:0000256" key="2">
    <source>
        <dbReference type="ARBA" id="ARBA00022448"/>
    </source>
</evidence>
<dbReference type="GO" id="GO:0046872">
    <property type="term" value="F:metal ion binding"/>
    <property type="evidence" value="ECO:0007669"/>
    <property type="project" value="UniProtKB-KW"/>
</dbReference>
<dbReference type="WBParaSite" id="maker-unitig_29441-snap-gene-0.4-mRNA-1">
    <property type="protein sequence ID" value="maker-unitig_29441-snap-gene-0.4-mRNA-1"/>
    <property type="gene ID" value="maker-unitig_29441-snap-gene-0.4"/>
</dbReference>
<dbReference type="InterPro" id="IPR000175">
    <property type="entry name" value="Na/ntran_symport"/>
</dbReference>
<dbReference type="AlphaFoldDB" id="A0A1I8FDY8"/>
<organism evidence="9 10">
    <name type="scientific">Macrostomum lignano</name>
    <dbReference type="NCBI Taxonomy" id="282301"/>
    <lineage>
        <taxon>Eukaryota</taxon>
        <taxon>Metazoa</taxon>
        <taxon>Spiralia</taxon>
        <taxon>Lophotrochozoa</taxon>
        <taxon>Platyhelminthes</taxon>
        <taxon>Rhabditophora</taxon>
        <taxon>Macrostomorpha</taxon>
        <taxon>Macrostomida</taxon>
        <taxon>Macrostomidae</taxon>
        <taxon>Macrostomum</taxon>
    </lineage>
</organism>
<dbReference type="PANTHER" id="PTHR11616:SF241">
    <property type="entry name" value="SODIUM- AND CHLORIDE-DEPENDENT GLYCINE TRANSPORTER 2"/>
    <property type="match status" value="1"/>
</dbReference>
<keyword evidence="3 8" id="KW-0812">Transmembrane</keyword>
<keyword evidence="2" id="KW-0813">Transport</keyword>